<evidence type="ECO:0000256" key="4">
    <source>
        <dbReference type="ARBA" id="ARBA00023175"/>
    </source>
</evidence>
<dbReference type="InterPro" id="IPR027417">
    <property type="entry name" value="P-loop_NTPase"/>
</dbReference>
<dbReference type="OrthoDB" id="3176171at2759"/>
<proteinExistence type="inferred from homology"/>
<dbReference type="GO" id="GO:0005524">
    <property type="term" value="F:ATP binding"/>
    <property type="evidence" value="ECO:0007669"/>
    <property type="project" value="UniProtKB-KW"/>
</dbReference>
<dbReference type="SMART" id="SM00129">
    <property type="entry name" value="KISc"/>
    <property type="match status" value="1"/>
</dbReference>
<evidence type="ECO:0000256" key="1">
    <source>
        <dbReference type="ARBA" id="ARBA00022741"/>
    </source>
</evidence>
<name>A0A9W6U3K3_9STRA</name>
<dbReference type="PROSITE" id="PS50067">
    <property type="entry name" value="KINESIN_MOTOR_2"/>
    <property type="match status" value="1"/>
</dbReference>
<accession>A0A9W6U3K3</accession>
<dbReference type="InterPro" id="IPR027640">
    <property type="entry name" value="Kinesin-like_fam"/>
</dbReference>
<feature type="compositionally biased region" description="Basic and acidic residues" evidence="8">
    <location>
        <begin position="525"/>
        <end position="535"/>
    </location>
</feature>
<evidence type="ECO:0000259" key="9">
    <source>
        <dbReference type="PROSITE" id="PS50067"/>
    </source>
</evidence>
<dbReference type="PANTHER" id="PTHR47968">
    <property type="entry name" value="CENTROMERE PROTEIN E"/>
    <property type="match status" value="1"/>
</dbReference>
<reference evidence="10" key="1">
    <citation type="submission" date="2023-04" db="EMBL/GenBank/DDBJ databases">
        <title>Phytophthora lilii NBRC 32176.</title>
        <authorList>
            <person name="Ichikawa N."/>
            <person name="Sato H."/>
            <person name="Tonouchi N."/>
        </authorList>
    </citation>
    <scope>NUCLEOTIDE SEQUENCE</scope>
    <source>
        <strain evidence="10">NBRC 32176</strain>
    </source>
</reference>
<dbReference type="GO" id="GO:0005874">
    <property type="term" value="C:microtubule"/>
    <property type="evidence" value="ECO:0007669"/>
    <property type="project" value="UniProtKB-KW"/>
</dbReference>
<dbReference type="AlphaFoldDB" id="A0A9W6U3K3"/>
<feature type="compositionally biased region" description="Polar residues" evidence="8">
    <location>
        <begin position="513"/>
        <end position="524"/>
    </location>
</feature>
<comment type="similarity">
    <text evidence="5 6">Belongs to the TRAFAC class myosin-kinesin ATPase superfamily. Kinesin family.</text>
</comment>
<keyword evidence="6" id="KW-0493">Microtubule</keyword>
<dbReference type="InterPro" id="IPR019821">
    <property type="entry name" value="Kinesin_motor_CS"/>
</dbReference>
<sequence length="665" mass="72948">MKDPLAVREMIKGNGKQIYVSGLSEFRVTNLQETLQLLKTGNQNRTIRATTYNEKSSRSHALLQLSIEVESRGLESATTIIRRAKLNLVDLAGSEKWDTDVVMGSDRSKELTSINQSLSALGNVISALVNPRRTHVPYRDSKLTRLLQDSLGGNTRTVVIATVSPSISAVDETISTLQFADRAKCVTVRVKVNELVDDAILLAQAQREISRLRLLLKQSGSHQQLSALEDQVARLTKEKAALISENQKIRHTVAILRKTSSGTATTVEERSIPHSTTIAKSGDKATLAPSHPSAQSHQNNGPNVADQPLSTSSSLQLNQLRLDLKGLRAENTTKPAVFTAFIDENAENERIERATKEQELILKEIQTERRALERQLELLSAADNNQNHDVNSDKNGVCSTRAEEEPCPICGQDIDDHSDGELDHCIEMEMNMSKHPDVFAVKPQSPPDATLPVKQRPNTQTGKETSSQAGGPHAKVTPRSAASDPRFRRVSTSAHGKASPYFSNAARKPSTPPQTRISGKANSTIDREDERELKEAFSTGKSEQVGSPREDSLLSVPVANNQADSLPSSAPPQESIPILRQGHKGLKALKKFRAASPYNNALPRKEIRRISPKVKHAVSSARNTTDLQANHSTNVIVTSVRDIGLELSVYKFRYVLLQKVVAVLD</sequence>
<keyword evidence="1 6" id="KW-0547">Nucleotide-binding</keyword>
<feature type="compositionally biased region" description="Polar residues" evidence="8">
    <location>
        <begin position="292"/>
        <end position="302"/>
    </location>
</feature>
<evidence type="ECO:0000256" key="3">
    <source>
        <dbReference type="ARBA" id="ARBA00023054"/>
    </source>
</evidence>
<evidence type="ECO:0000256" key="5">
    <source>
        <dbReference type="PROSITE-ProRule" id="PRU00283"/>
    </source>
</evidence>
<gene>
    <name evidence="10" type="ORF">Plil01_001182600</name>
</gene>
<dbReference type="Gene3D" id="3.40.850.10">
    <property type="entry name" value="Kinesin motor domain"/>
    <property type="match status" value="1"/>
</dbReference>
<evidence type="ECO:0000256" key="7">
    <source>
        <dbReference type="SAM" id="Coils"/>
    </source>
</evidence>
<protein>
    <recommendedName>
        <fullName evidence="6">Kinesin-like protein</fullName>
    </recommendedName>
</protein>
<keyword evidence="11" id="KW-1185">Reference proteome</keyword>
<evidence type="ECO:0000256" key="2">
    <source>
        <dbReference type="ARBA" id="ARBA00022840"/>
    </source>
</evidence>
<dbReference type="GO" id="GO:0003777">
    <property type="term" value="F:microtubule motor activity"/>
    <property type="evidence" value="ECO:0007669"/>
    <property type="project" value="InterPro"/>
</dbReference>
<feature type="domain" description="Kinesin motor" evidence="9">
    <location>
        <begin position="1"/>
        <end position="186"/>
    </location>
</feature>
<keyword evidence="4 6" id="KW-0505">Motor protein</keyword>
<dbReference type="Proteomes" id="UP001165083">
    <property type="component" value="Unassembled WGS sequence"/>
</dbReference>
<evidence type="ECO:0000256" key="8">
    <source>
        <dbReference type="SAM" id="MobiDB-lite"/>
    </source>
</evidence>
<feature type="region of interest" description="Disordered" evidence="8">
    <location>
        <begin position="438"/>
        <end position="551"/>
    </location>
</feature>
<evidence type="ECO:0000256" key="6">
    <source>
        <dbReference type="RuleBase" id="RU000394"/>
    </source>
</evidence>
<comment type="caution">
    <text evidence="10">The sequence shown here is derived from an EMBL/GenBank/DDBJ whole genome shotgun (WGS) entry which is preliminary data.</text>
</comment>
<dbReference type="InterPro" id="IPR001752">
    <property type="entry name" value="Kinesin_motor_dom"/>
</dbReference>
<feature type="region of interest" description="Disordered" evidence="8">
    <location>
        <begin position="262"/>
        <end position="311"/>
    </location>
</feature>
<dbReference type="PANTHER" id="PTHR47968:SF75">
    <property type="entry name" value="CENTROMERE-ASSOCIATED PROTEIN E"/>
    <property type="match status" value="1"/>
</dbReference>
<feature type="compositionally biased region" description="Polar residues" evidence="8">
    <location>
        <begin position="456"/>
        <end position="469"/>
    </location>
</feature>
<evidence type="ECO:0000313" key="11">
    <source>
        <dbReference type="Proteomes" id="UP001165083"/>
    </source>
</evidence>
<comment type="caution">
    <text evidence="5">Lacks conserved residue(s) required for the propagation of feature annotation.</text>
</comment>
<dbReference type="InterPro" id="IPR036961">
    <property type="entry name" value="Kinesin_motor_dom_sf"/>
</dbReference>
<feature type="coiled-coil region" evidence="7">
    <location>
        <begin position="225"/>
        <end position="252"/>
    </location>
</feature>
<dbReference type="SUPFAM" id="SSF52540">
    <property type="entry name" value="P-loop containing nucleoside triphosphate hydrolases"/>
    <property type="match status" value="1"/>
</dbReference>
<keyword evidence="2 6" id="KW-0067">ATP-binding</keyword>
<organism evidence="10 11">
    <name type="scientific">Phytophthora lilii</name>
    <dbReference type="NCBI Taxonomy" id="2077276"/>
    <lineage>
        <taxon>Eukaryota</taxon>
        <taxon>Sar</taxon>
        <taxon>Stramenopiles</taxon>
        <taxon>Oomycota</taxon>
        <taxon>Peronosporomycetes</taxon>
        <taxon>Peronosporales</taxon>
        <taxon>Peronosporaceae</taxon>
        <taxon>Phytophthora</taxon>
    </lineage>
</organism>
<dbReference type="Pfam" id="PF00225">
    <property type="entry name" value="Kinesin"/>
    <property type="match status" value="1"/>
</dbReference>
<dbReference type="EMBL" id="BSXW01000696">
    <property type="protein sequence ID" value="GMF28148.1"/>
    <property type="molecule type" value="Genomic_DNA"/>
</dbReference>
<keyword evidence="3 7" id="KW-0175">Coiled coil</keyword>
<feature type="coiled-coil region" evidence="7">
    <location>
        <begin position="348"/>
        <end position="382"/>
    </location>
</feature>
<dbReference type="GO" id="GO:0007018">
    <property type="term" value="P:microtubule-based movement"/>
    <property type="evidence" value="ECO:0007669"/>
    <property type="project" value="InterPro"/>
</dbReference>
<dbReference type="GO" id="GO:0008017">
    <property type="term" value="F:microtubule binding"/>
    <property type="evidence" value="ECO:0007669"/>
    <property type="project" value="InterPro"/>
</dbReference>
<dbReference type="PRINTS" id="PR00380">
    <property type="entry name" value="KINESINHEAVY"/>
</dbReference>
<dbReference type="PROSITE" id="PS00411">
    <property type="entry name" value="KINESIN_MOTOR_1"/>
    <property type="match status" value="1"/>
</dbReference>
<evidence type="ECO:0000313" key="10">
    <source>
        <dbReference type="EMBL" id="GMF28148.1"/>
    </source>
</evidence>